<organism evidence="1">
    <name type="scientific">uncultured Desulfobacterium sp</name>
    <dbReference type="NCBI Taxonomy" id="201089"/>
    <lineage>
        <taxon>Bacteria</taxon>
        <taxon>Pseudomonadati</taxon>
        <taxon>Thermodesulfobacteriota</taxon>
        <taxon>Desulfobacteria</taxon>
        <taxon>Desulfobacterales</taxon>
        <taxon>Desulfobacteriaceae</taxon>
        <taxon>Desulfobacterium</taxon>
        <taxon>environmental samples</taxon>
    </lineage>
</organism>
<name>E1YLH4_9BACT</name>
<proteinExistence type="predicted"/>
<protein>
    <submittedName>
        <fullName evidence="1">Uncharacterized protein</fullName>
    </submittedName>
</protein>
<evidence type="ECO:0000313" key="1">
    <source>
        <dbReference type="EMBL" id="CBX30957.1"/>
    </source>
</evidence>
<gene>
    <name evidence="1" type="ORF">N47_E44690</name>
</gene>
<dbReference type="EMBL" id="FR695877">
    <property type="protein sequence ID" value="CBX30957.1"/>
    <property type="molecule type" value="Genomic_DNA"/>
</dbReference>
<reference evidence="1" key="1">
    <citation type="journal article" date="2011" name="Environ. Microbiol.">
        <title>Genomic insights into the metabolic potential of the polycyclic aromatic hydrocarbon degrading sulfate-reducing Deltaproteobacterium N47.</title>
        <authorList>
            <person name="Bergmann F."/>
            <person name="Selesi D."/>
            <person name="Weinmaier T."/>
            <person name="Tischler P."/>
            <person name="Rattei T."/>
            <person name="Meckenstock R.U."/>
        </authorList>
    </citation>
    <scope>NUCLEOTIDE SEQUENCE</scope>
</reference>
<sequence length="129" mass="15088">MVEKVGDIELTNEYWDCECEKNFIQLRSQEICPICEAVQEEQPASRVSEVLKYGFVGSEQESESERIKRLALVWMKNNINENEWVEDEWTSLNDEFDLNVYIDDDGNKRATVFPVIDGETDLENFIEVL</sequence>
<accession>E1YLH4</accession>
<dbReference type="AlphaFoldDB" id="E1YLH4"/>